<dbReference type="PANTHER" id="PTHR43386:SF1">
    <property type="entry name" value="D,D-DIPEPTIDE TRANSPORT SYSTEM PERMEASE PROTEIN DDPC-RELATED"/>
    <property type="match status" value="1"/>
</dbReference>
<dbReference type="CDD" id="cd06261">
    <property type="entry name" value="TM_PBP2"/>
    <property type="match status" value="1"/>
</dbReference>
<evidence type="ECO:0000313" key="9">
    <source>
        <dbReference type="EMBL" id="AOZ95264.1"/>
    </source>
</evidence>
<comment type="similarity">
    <text evidence="7">Belongs to the binding-protein-dependent transport system permease family.</text>
</comment>
<dbReference type="SUPFAM" id="SSF161098">
    <property type="entry name" value="MetI-like"/>
    <property type="match status" value="1"/>
</dbReference>
<dbReference type="InterPro" id="IPR050366">
    <property type="entry name" value="BP-dependent_transpt_permease"/>
</dbReference>
<accession>A0A1D9NYI9</accession>
<feature type="transmembrane region" description="Helical" evidence="7">
    <location>
        <begin position="190"/>
        <end position="219"/>
    </location>
</feature>
<dbReference type="Gene3D" id="1.10.3720.10">
    <property type="entry name" value="MetI-like"/>
    <property type="match status" value="1"/>
</dbReference>
<evidence type="ECO:0000256" key="5">
    <source>
        <dbReference type="ARBA" id="ARBA00022989"/>
    </source>
</evidence>
<dbReference type="GO" id="GO:0005886">
    <property type="term" value="C:plasma membrane"/>
    <property type="evidence" value="ECO:0007669"/>
    <property type="project" value="UniProtKB-SubCell"/>
</dbReference>
<protein>
    <submittedName>
        <fullName evidence="9">Nickel/peptide ABC transporter permease protein</fullName>
    </submittedName>
</protein>
<keyword evidence="5 7" id="KW-1133">Transmembrane helix</keyword>
<feature type="transmembrane region" description="Helical" evidence="7">
    <location>
        <begin position="12"/>
        <end position="34"/>
    </location>
</feature>
<dbReference type="PANTHER" id="PTHR43386">
    <property type="entry name" value="OLIGOPEPTIDE TRANSPORT SYSTEM PERMEASE PROTEIN APPC"/>
    <property type="match status" value="1"/>
</dbReference>
<evidence type="ECO:0000256" key="7">
    <source>
        <dbReference type="RuleBase" id="RU363032"/>
    </source>
</evidence>
<evidence type="ECO:0000256" key="4">
    <source>
        <dbReference type="ARBA" id="ARBA00022692"/>
    </source>
</evidence>
<evidence type="ECO:0000256" key="1">
    <source>
        <dbReference type="ARBA" id="ARBA00004651"/>
    </source>
</evidence>
<dbReference type="OrthoDB" id="9797852at2"/>
<keyword evidence="3" id="KW-1003">Cell membrane</keyword>
<dbReference type="InterPro" id="IPR035906">
    <property type="entry name" value="MetI-like_sf"/>
</dbReference>
<evidence type="ECO:0000256" key="3">
    <source>
        <dbReference type="ARBA" id="ARBA00022475"/>
    </source>
</evidence>
<dbReference type="EMBL" id="CP017831">
    <property type="protein sequence ID" value="AOZ95264.1"/>
    <property type="molecule type" value="Genomic_DNA"/>
</dbReference>
<evidence type="ECO:0000259" key="8">
    <source>
        <dbReference type="PROSITE" id="PS50928"/>
    </source>
</evidence>
<feature type="domain" description="ABC transmembrane type-1" evidence="8">
    <location>
        <begin position="77"/>
        <end position="262"/>
    </location>
</feature>
<reference evidence="10" key="1">
    <citation type="submission" date="2016-10" db="EMBL/GenBank/DDBJ databases">
        <title>The complete genome sequence of the rumen bacterium Butyrivibrio hungatei MB2003.</title>
        <authorList>
            <person name="Palevich N."/>
            <person name="Kelly W.J."/>
            <person name="Leahy S.C."/>
            <person name="Altermann E."/>
            <person name="Rakonjac J."/>
            <person name="Attwood G.T."/>
        </authorList>
    </citation>
    <scope>NUCLEOTIDE SEQUENCE [LARGE SCALE GENOMIC DNA]</scope>
    <source>
        <strain evidence="10">MB2003</strain>
    </source>
</reference>
<sequence>MNHKRKKINRIKVIISAGVALLLVLIALFANVIAPNDPYATSASAIRSAPSGEFLFGTDNLGRCVFSRVLYGARTTIAATFILVAISFILGSFIGVLSGYYGGILDEIMMRIADIMLAFPQMVVAIAVAGILGGGLSSAMIALGITMWTGFARLARSHTFAIKNCPYVQAAKLAGKSGPAIMMAHILPNIIAPLLTNALTQIGTTMIGISGLSFLGLGVVPPTAEWGSMINESRAYIQIAPWAVLYPAIATIVTIIVFNYLGDCVMEYRDED</sequence>
<dbReference type="RefSeq" id="WP_071175071.1">
    <property type="nucleotide sequence ID" value="NZ_CP017831.1"/>
</dbReference>
<evidence type="ECO:0000313" key="10">
    <source>
        <dbReference type="Proteomes" id="UP000179284"/>
    </source>
</evidence>
<dbReference type="PROSITE" id="PS50928">
    <property type="entry name" value="ABC_TM1"/>
    <property type="match status" value="1"/>
</dbReference>
<keyword evidence="10" id="KW-1185">Reference proteome</keyword>
<evidence type="ECO:0000256" key="6">
    <source>
        <dbReference type="ARBA" id="ARBA00023136"/>
    </source>
</evidence>
<keyword evidence="2 7" id="KW-0813">Transport</keyword>
<dbReference type="AlphaFoldDB" id="A0A1D9NYI9"/>
<feature type="transmembrane region" description="Helical" evidence="7">
    <location>
        <begin position="239"/>
        <end position="261"/>
    </location>
</feature>
<dbReference type="Proteomes" id="UP000179284">
    <property type="component" value="Chromosome I"/>
</dbReference>
<comment type="subcellular location">
    <subcellularLocation>
        <location evidence="1 7">Cell membrane</location>
        <topology evidence="1 7">Multi-pass membrane protein</topology>
    </subcellularLocation>
</comment>
<keyword evidence="6 7" id="KW-0472">Membrane</keyword>
<dbReference type="KEGG" id="bhu:bhn_I0229"/>
<proteinExistence type="inferred from homology"/>
<dbReference type="InterPro" id="IPR000515">
    <property type="entry name" value="MetI-like"/>
</dbReference>
<keyword evidence="4 7" id="KW-0812">Transmembrane</keyword>
<gene>
    <name evidence="9" type="ORF">bhn_I0229</name>
</gene>
<organism evidence="9 10">
    <name type="scientific">Butyrivibrio hungatei</name>
    <dbReference type="NCBI Taxonomy" id="185008"/>
    <lineage>
        <taxon>Bacteria</taxon>
        <taxon>Bacillati</taxon>
        <taxon>Bacillota</taxon>
        <taxon>Clostridia</taxon>
        <taxon>Lachnospirales</taxon>
        <taxon>Lachnospiraceae</taxon>
        <taxon>Butyrivibrio</taxon>
    </lineage>
</organism>
<feature type="transmembrane region" description="Helical" evidence="7">
    <location>
        <begin position="77"/>
        <end position="100"/>
    </location>
</feature>
<evidence type="ECO:0000256" key="2">
    <source>
        <dbReference type="ARBA" id="ARBA00022448"/>
    </source>
</evidence>
<dbReference type="Pfam" id="PF00528">
    <property type="entry name" value="BPD_transp_1"/>
    <property type="match status" value="1"/>
</dbReference>
<name>A0A1D9NYI9_9FIRM</name>
<dbReference type="GO" id="GO:0055085">
    <property type="term" value="P:transmembrane transport"/>
    <property type="evidence" value="ECO:0007669"/>
    <property type="project" value="InterPro"/>
</dbReference>